<sequence>MAIQCPSCSCQWNALFGGARPRELVLKERGVDDVVINNLDVGVEHSNRTEIPTARTKKLPDRYAEKNEGAPAPYDRWTGKKPERKEQRVEVERVNAQPQRRNWRSDNRRNVQEVDKQQVSERPPSPKTWRKPVEEPKSSADTGSTSHGKAASAVDLAQAFSRSVSDPRVNDRFSGQRGSNNNGRTQVPFSRLVGPTPTPRPQINGY</sequence>
<feature type="region of interest" description="Disordered" evidence="1">
    <location>
        <begin position="50"/>
        <end position="206"/>
    </location>
</feature>
<feature type="compositionally biased region" description="Basic and acidic residues" evidence="1">
    <location>
        <begin position="103"/>
        <end position="119"/>
    </location>
</feature>
<dbReference type="InterPro" id="IPR010433">
    <property type="entry name" value="EIF-4B_pln"/>
</dbReference>
<dbReference type="PANTHER" id="PTHR32091">
    <property type="entry name" value="EUKARYOTIC TRANSLATION INITIATION FACTOR 4B"/>
    <property type="match status" value="1"/>
</dbReference>
<keyword evidence="3" id="KW-1185">Reference proteome</keyword>
<evidence type="ECO:0000313" key="3">
    <source>
        <dbReference type="Proteomes" id="UP001341840"/>
    </source>
</evidence>
<evidence type="ECO:0000256" key="1">
    <source>
        <dbReference type="SAM" id="MobiDB-lite"/>
    </source>
</evidence>
<dbReference type="EMBL" id="JASCZI010000288">
    <property type="protein sequence ID" value="MED6110808.1"/>
    <property type="molecule type" value="Genomic_DNA"/>
</dbReference>
<feature type="compositionally biased region" description="Basic and acidic residues" evidence="1">
    <location>
        <begin position="58"/>
        <end position="68"/>
    </location>
</feature>
<comment type="caution">
    <text evidence="2">The sequence shown here is derived from an EMBL/GenBank/DDBJ whole genome shotgun (WGS) entry which is preliminary data.</text>
</comment>
<reference evidence="2 3" key="1">
    <citation type="journal article" date="2023" name="Plants (Basel)">
        <title>Bridging the Gap: Combining Genomics and Transcriptomics Approaches to Understand Stylosanthes scabra, an Orphan Legume from the Brazilian Caatinga.</title>
        <authorList>
            <person name="Ferreira-Neto J.R.C."/>
            <person name="da Silva M.D."/>
            <person name="Binneck E."/>
            <person name="de Melo N.F."/>
            <person name="da Silva R.H."/>
            <person name="de Melo A.L.T.M."/>
            <person name="Pandolfi V."/>
            <person name="Bustamante F.O."/>
            <person name="Brasileiro-Vidal A.C."/>
            <person name="Benko-Iseppon A.M."/>
        </authorList>
    </citation>
    <scope>NUCLEOTIDE SEQUENCE [LARGE SCALE GENOMIC DNA]</scope>
    <source>
        <tissue evidence="2">Leaves</tissue>
    </source>
</reference>
<feature type="compositionally biased region" description="Basic and acidic residues" evidence="1">
    <location>
        <begin position="77"/>
        <end position="93"/>
    </location>
</feature>
<gene>
    <name evidence="2" type="ORF">PIB30_046286</name>
</gene>
<evidence type="ECO:0000313" key="2">
    <source>
        <dbReference type="EMBL" id="MED6110808.1"/>
    </source>
</evidence>
<name>A0ABU6QG51_9FABA</name>
<organism evidence="2 3">
    <name type="scientific">Stylosanthes scabra</name>
    <dbReference type="NCBI Taxonomy" id="79078"/>
    <lineage>
        <taxon>Eukaryota</taxon>
        <taxon>Viridiplantae</taxon>
        <taxon>Streptophyta</taxon>
        <taxon>Embryophyta</taxon>
        <taxon>Tracheophyta</taxon>
        <taxon>Spermatophyta</taxon>
        <taxon>Magnoliopsida</taxon>
        <taxon>eudicotyledons</taxon>
        <taxon>Gunneridae</taxon>
        <taxon>Pentapetalae</taxon>
        <taxon>rosids</taxon>
        <taxon>fabids</taxon>
        <taxon>Fabales</taxon>
        <taxon>Fabaceae</taxon>
        <taxon>Papilionoideae</taxon>
        <taxon>50 kb inversion clade</taxon>
        <taxon>dalbergioids sensu lato</taxon>
        <taxon>Dalbergieae</taxon>
        <taxon>Pterocarpus clade</taxon>
        <taxon>Stylosanthes</taxon>
    </lineage>
</organism>
<proteinExistence type="predicted"/>
<accession>A0ABU6QG51</accession>
<dbReference type="Proteomes" id="UP001341840">
    <property type="component" value="Unassembled WGS sequence"/>
</dbReference>
<feature type="compositionally biased region" description="Polar residues" evidence="1">
    <location>
        <begin position="176"/>
        <end position="188"/>
    </location>
</feature>
<protein>
    <submittedName>
        <fullName evidence="2">Uncharacterized protein</fullName>
    </submittedName>
</protein>
<dbReference type="PANTHER" id="PTHR32091:SF4">
    <property type="entry name" value="OS07G0546100 PROTEIN"/>
    <property type="match status" value="1"/>
</dbReference>